<sequence length="548" mass="58821">MTTLFRHAALLGLLPGLLLGANAQVGTSAQAQTASSPVAPAAPSPAPTRAPVGSGVRGLWVDAFGPGLKTRAQAQATVDEAARMGVNTLFVQAIRRGDCLCLKSAFPPVTDRDLEKGFDPLGFITDAAHARGIKVIAWASVTGIANTATPNTDPRHVMKMHGPQSKDSWMARRQDGTWQEGNDGWLDAGIPAAADYVVAGMRSLVKNYPVDGVQLDRIRYPDGGSWGYDPKVLARYRAETGQKGTPAGNDGTWQEWKRHQVTALVRRIALEVKTLRPDAWLSAATIAYTRPPAPGDLAAFRRTRTYTEVFQDWPTWVREGLIELNVPMNYKRDGVNDQSAWFDGWNAFAGSMRARRDGLSSGVASGTAMYLNAPAVTASQATRSVKAGLGWVGYSYRTPTLNVYDSKETQAQGLEAVRVALAAPGGVLSAPQPWTEEAPSVRGLYGKINGTNIPGYQLVRASQNGKVVAETRTDGNGYYGFLALPPGKTEIRVSGQYWADTIPARGVVRLPNLFVREMKPVAVPIIKTPVAAPEPVNPTDNVPDAPGN</sequence>
<dbReference type="Proteomes" id="UP001597475">
    <property type="component" value="Unassembled WGS sequence"/>
</dbReference>
<accession>A0ABW5NZR9</accession>
<evidence type="ECO:0000256" key="1">
    <source>
        <dbReference type="ARBA" id="ARBA00022729"/>
    </source>
</evidence>
<feature type="domain" description="Glycosyl hydrolase-like 10" evidence="4">
    <location>
        <begin position="57"/>
        <end position="332"/>
    </location>
</feature>
<dbReference type="PANTHER" id="PTHR43405">
    <property type="entry name" value="GLYCOSYL HYDROLASE DIGH"/>
    <property type="match status" value="1"/>
</dbReference>
<dbReference type="SUPFAM" id="SSF117074">
    <property type="entry name" value="Hypothetical protein PA1324"/>
    <property type="match status" value="1"/>
</dbReference>
<evidence type="ECO:0000256" key="2">
    <source>
        <dbReference type="SAM" id="MobiDB-lite"/>
    </source>
</evidence>
<dbReference type="GO" id="GO:0016787">
    <property type="term" value="F:hydrolase activity"/>
    <property type="evidence" value="ECO:0007669"/>
    <property type="project" value="UniProtKB-KW"/>
</dbReference>
<dbReference type="Gene3D" id="3.20.20.80">
    <property type="entry name" value="Glycosidases"/>
    <property type="match status" value="1"/>
</dbReference>
<name>A0ABW5NZR9_9DEIO</name>
<dbReference type="InterPro" id="IPR052177">
    <property type="entry name" value="Divisome_Glycosyl_Hydrolase"/>
</dbReference>
<evidence type="ECO:0000259" key="4">
    <source>
        <dbReference type="Pfam" id="PF02638"/>
    </source>
</evidence>
<evidence type="ECO:0000313" key="6">
    <source>
        <dbReference type="Proteomes" id="UP001597475"/>
    </source>
</evidence>
<reference evidence="6" key="1">
    <citation type="journal article" date="2019" name="Int. J. Syst. Evol. Microbiol.">
        <title>The Global Catalogue of Microorganisms (GCM) 10K type strain sequencing project: providing services to taxonomists for standard genome sequencing and annotation.</title>
        <authorList>
            <consortium name="The Broad Institute Genomics Platform"/>
            <consortium name="The Broad Institute Genome Sequencing Center for Infectious Disease"/>
            <person name="Wu L."/>
            <person name="Ma J."/>
        </authorList>
    </citation>
    <scope>NUCLEOTIDE SEQUENCE [LARGE SCALE GENOMIC DNA]</scope>
    <source>
        <strain evidence="6">KCTC 33842</strain>
    </source>
</reference>
<proteinExistence type="predicted"/>
<dbReference type="InterPro" id="IPR013783">
    <property type="entry name" value="Ig-like_fold"/>
</dbReference>
<feature type="chain" id="PRO_5046794366" evidence="3">
    <location>
        <begin position="24"/>
        <end position="548"/>
    </location>
</feature>
<keyword evidence="6" id="KW-1185">Reference proteome</keyword>
<comment type="caution">
    <text evidence="5">The sequence shown here is derived from an EMBL/GenBank/DDBJ whole genome shotgun (WGS) entry which is preliminary data.</text>
</comment>
<keyword evidence="5" id="KW-0378">Hydrolase</keyword>
<dbReference type="RefSeq" id="WP_386842998.1">
    <property type="nucleotide sequence ID" value="NZ_JBHUMK010000012.1"/>
</dbReference>
<feature type="region of interest" description="Disordered" evidence="2">
    <location>
        <begin position="34"/>
        <end position="53"/>
    </location>
</feature>
<protein>
    <submittedName>
        <fullName evidence="5">Glycoside hydrolase family 10 protein</fullName>
    </submittedName>
</protein>
<evidence type="ECO:0000313" key="5">
    <source>
        <dbReference type="EMBL" id="MFD2608460.1"/>
    </source>
</evidence>
<organism evidence="5 6">
    <name type="scientific">Deinococcus taklimakanensis</name>
    <dbReference type="NCBI Taxonomy" id="536443"/>
    <lineage>
        <taxon>Bacteria</taxon>
        <taxon>Thermotogati</taxon>
        <taxon>Deinococcota</taxon>
        <taxon>Deinococci</taxon>
        <taxon>Deinococcales</taxon>
        <taxon>Deinococcaceae</taxon>
        <taxon>Deinococcus</taxon>
    </lineage>
</organism>
<dbReference type="InterPro" id="IPR003790">
    <property type="entry name" value="GHL10"/>
</dbReference>
<gene>
    <name evidence="5" type="ORF">ACFSR9_03275</name>
</gene>
<dbReference type="PANTHER" id="PTHR43405:SF1">
    <property type="entry name" value="GLYCOSYL HYDROLASE DIGH"/>
    <property type="match status" value="1"/>
</dbReference>
<dbReference type="SUPFAM" id="SSF51445">
    <property type="entry name" value="(Trans)glycosidases"/>
    <property type="match status" value="1"/>
</dbReference>
<dbReference type="Gene3D" id="2.60.40.10">
    <property type="entry name" value="Immunoglobulins"/>
    <property type="match status" value="1"/>
</dbReference>
<dbReference type="Pfam" id="PF02638">
    <property type="entry name" value="GHL10"/>
    <property type="match status" value="1"/>
</dbReference>
<feature type="signal peptide" evidence="3">
    <location>
        <begin position="1"/>
        <end position="23"/>
    </location>
</feature>
<dbReference type="EMBL" id="JBHUMK010000012">
    <property type="protein sequence ID" value="MFD2608460.1"/>
    <property type="molecule type" value="Genomic_DNA"/>
</dbReference>
<dbReference type="InterPro" id="IPR017853">
    <property type="entry name" value="GH"/>
</dbReference>
<keyword evidence="1 3" id="KW-0732">Signal</keyword>
<evidence type="ECO:0000256" key="3">
    <source>
        <dbReference type="SAM" id="SignalP"/>
    </source>
</evidence>